<protein>
    <submittedName>
        <fullName evidence="1">Uncharacterized protein</fullName>
    </submittedName>
</protein>
<evidence type="ECO:0000313" key="1">
    <source>
        <dbReference type="EMBL" id="RMZ95790.1"/>
    </source>
</evidence>
<proteinExistence type="predicted"/>
<dbReference type="AlphaFoldDB" id="A0A3M7PAI6"/>
<gene>
    <name evidence="1" type="ORF">BpHYR1_028343</name>
</gene>
<dbReference type="EMBL" id="REGN01012339">
    <property type="protein sequence ID" value="RMZ95790.1"/>
    <property type="molecule type" value="Genomic_DNA"/>
</dbReference>
<organism evidence="1 2">
    <name type="scientific">Brachionus plicatilis</name>
    <name type="common">Marine rotifer</name>
    <name type="synonym">Brachionus muelleri</name>
    <dbReference type="NCBI Taxonomy" id="10195"/>
    <lineage>
        <taxon>Eukaryota</taxon>
        <taxon>Metazoa</taxon>
        <taxon>Spiralia</taxon>
        <taxon>Gnathifera</taxon>
        <taxon>Rotifera</taxon>
        <taxon>Eurotatoria</taxon>
        <taxon>Monogononta</taxon>
        <taxon>Pseudotrocha</taxon>
        <taxon>Ploima</taxon>
        <taxon>Brachionidae</taxon>
        <taxon>Brachionus</taxon>
    </lineage>
</organism>
<reference evidence="1 2" key="1">
    <citation type="journal article" date="2018" name="Sci. Rep.">
        <title>Genomic signatures of local adaptation to the degree of environmental predictability in rotifers.</title>
        <authorList>
            <person name="Franch-Gras L."/>
            <person name="Hahn C."/>
            <person name="Garcia-Roger E.M."/>
            <person name="Carmona M.J."/>
            <person name="Serra M."/>
            <person name="Gomez A."/>
        </authorList>
    </citation>
    <scope>NUCLEOTIDE SEQUENCE [LARGE SCALE GENOMIC DNA]</scope>
    <source>
        <strain evidence="1">HYR1</strain>
    </source>
</reference>
<accession>A0A3M7PAI6</accession>
<name>A0A3M7PAI6_BRAPC</name>
<comment type="caution">
    <text evidence="1">The sequence shown here is derived from an EMBL/GenBank/DDBJ whole genome shotgun (WGS) entry which is preliminary data.</text>
</comment>
<keyword evidence="2" id="KW-1185">Reference proteome</keyword>
<sequence>MIFLKIDIVDSFISLSSIKTNQIFEVPHVNNFNNLVSVEVQVDYVNGSDQIVLDLMDRILHFRNLEFYFLVTGLKDIKQEIVN</sequence>
<dbReference type="Proteomes" id="UP000276133">
    <property type="component" value="Unassembled WGS sequence"/>
</dbReference>
<evidence type="ECO:0000313" key="2">
    <source>
        <dbReference type="Proteomes" id="UP000276133"/>
    </source>
</evidence>